<dbReference type="RefSeq" id="XP_017947131.1">
    <property type="nucleotide sequence ID" value="XM_018091642.2"/>
</dbReference>
<reference evidence="4" key="3">
    <citation type="submission" date="2025-04" db="UniProtKB">
        <authorList>
            <consortium name="RefSeq"/>
        </authorList>
    </citation>
    <scope>IDENTIFICATION</scope>
    <source>
        <strain evidence="4">Nigerian</strain>
        <tissue evidence="4">Liver and blood</tissue>
    </source>
</reference>
<keyword evidence="3" id="KW-1185">Reference proteome</keyword>
<dbReference type="Ensembl" id="ENSXETT00000008924">
    <property type="protein sequence ID" value="ENSXETP00000008924"/>
    <property type="gene ID" value="ENSXETG00000004126"/>
</dbReference>
<evidence type="ECO:0000313" key="4">
    <source>
        <dbReference type="RefSeq" id="XP_017947131.1"/>
    </source>
</evidence>
<evidence type="ECO:0000313" key="3">
    <source>
        <dbReference type="Proteomes" id="UP000008143"/>
    </source>
</evidence>
<dbReference type="GeneTree" id="ENSGT00940000161625"/>
<dbReference type="GeneID" id="100488047"/>
<gene>
    <name evidence="2 4 5" type="primary">plcxd1</name>
</gene>
<reference evidence="2" key="2">
    <citation type="submission" date="2011-06" db="UniProtKB">
        <authorList>
            <consortium name="Ensembl"/>
        </authorList>
    </citation>
    <scope>IDENTIFICATION</scope>
</reference>
<dbReference type="Xenbase" id="XB-GENE-961406">
    <property type="gene designation" value="plcxd1"/>
</dbReference>
<dbReference type="Gene3D" id="3.20.20.190">
    <property type="entry name" value="Phosphatidylinositol (PI) phosphodiesterase"/>
    <property type="match status" value="1"/>
</dbReference>
<dbReference type="InterPro" id="IPR000909">
    <property type="entry name" value="PLipase_C_PInositol-sp_X_dom"/>
</dbReference>
<dbReference type="SUPFAM" id="SSF51695">
    <property type="entry name" value="PLC-like phosphodiesterases"/>
    <property type="match status" value="1"/>
</dbReference>
<protein>
    <submittedName>
        <fullName evidence="4">PI-PLC X domain-containing protein 1 isoform X1</fullName>
    </submittedName>
    <submittedName>
        <fullName evidence="2">Phosphatidylinositol-specific phospholipase C, X domain-containing 1</fullName>
    </submittedName>
</protein>
<dbReference type="AGR" id="Xenbase:XB-GENE-961406"/>
<accession>F7BFV3</accession>
<dbReference type="Pfam" id="PF00388">
    <property type="entry name" value="PI-PLC-X"/>
    <property type="match status" value="1"/>
</dbReference>
<evidence type="ECO:0000313" key="2">
    <source>
        <dbReference type="Ensembl" id="ENSXETP00000008924"/>
    </source>
</evidence>
<sequence length="322" mass="36988">MESLQKKSDTGLDENKQWMSQLPEHLWDIPLYNISIPGSHDSMSYCLDKMSPLEPELPILLSVLDKLVPCLARATILRWAKTQVLNVTQQLNAGVRYLDLRIAHRPDDPSPALYFAHGLFTHITVKEAFLEILAWLLTNPTEVVILSCRRVQDFTLEHHLHLIYCIYSVFGSKLCPKHDMPTLRLMWNMGYQVILSYDDTMAQFYDFLWPSVPYWWADTTSVSTLIHYLEERKQEGRPGGFFVAGLNLTENFWYIVTHPFGSMKNMTIPKLPVMYLWVQNQNPGKSRHATNIIAEDLIGSDCFVSAVIHLNTKLTGERSSSS</sequence>
<dbReference type="ExpressionAtlas" id="F7BFV3">
    <property type="expression patterns" value="differential"/>
</dbReference>
<evidence type="ECO:0000259" key="1">
    <source>
        <dbReference type="SMART" id="SM00148"/>
    </source>
</evidence>
<reference evidence="2" key="1">
    <citation type="journal article" date="2010" name="Science">
        <title>The genome of the Western clawed frog Xenopus tropicalis.</title>
        <authorList>
            <person name="Hellsten U."/>
            <person name="Harland R.M."/>
            <person name="Gilchrist M.J."/>
            <person name="Hendrix D."/>
            <person name="Jurka J."/>
            <person name="Kapitonov V."/>
            <person name="Ovcharenko I."/>
            <person name="Putnam N.H."/>
            <person name="Shu S."/>
            <person name="Taher L."/>
            <person name="Blitz I.L."/>
            <person name="Blumberg B."/>
            <person name="Dichmann D.S."/>
            <person name="Dubchak I."/>
            <person name="Amaya E."/>
            <person name="Detter J.C."/>
            <person name="Fletcher R."/>
            <person name="Gerhard D.S."/>
            <person name="Goodstein D."/>
            <person name="Graves T."/>
            <person name="Grigoriev I.V."/>
            <person name="Grimwood J."/>
            <person name="Kawashima T."/>
            <person name="Lindquist E."/>
            <person name="Lucas S.M."/>
            <person name="Mead P.E."/>
            <person name="Mitros T."/>
            <person name="Ogino H."/>
            <person name="Ohta Y."/>
            <person name="Poliakov A.V."/>
            <person name="Pollet N."/>
            <person name="Robert J."/>
            <person name="Salamov A."/>
            <person name="Sater A.K."/>
            <person name="Schmutz J."/>
            <person name="Terry A."/>
            <person name="Vize P.D."/>
            <person name="Warren W.C."/>
            <person name="Wells D."/>
            <person name="Wills A."/>
            <person name="Wilson R.K."/>
            <person name="Zimmerman L.B."/>
            <person name="Zorn A.M."/>
            <person name="Grainger R."/>
            <person name="Grammer T."/>
            <person name="Khokha M.K."/>
            <person name="Richardson P.M."/>
            <person name="Rokhsar D.S."/>
        </authorList>
    </citation>
    <scope>NUCLEOTIDE SEQUENCE [LARGE SCALE GENOMIC DNA]</scope>
    <source>
        <strain evidence="2">Nigerian</strain>
    </source>
</reference>
<proteinExistence type="predicted"/>
<dbReference type="InterPro" id="IPR042158">
    <property type="entry name" value="PLCXD1/2/3"/>
</dbReference>
<dbReference type="HOGENOM" id="CLU_051926_0_0_1"/>
<dbReference type="OrthoDB" id="1046782at2759"/>
<dbReference type="eggNOG" id="KOG4306">
    <property type="taxonomic scope" value="Eukaryota"/>
</dbReference>
<dbReference type="AlphaFoldDB" id="F7BFV3"/>
<dbReference type="InterPro" id="IPR051057">
    <property type="entry name" value="PI-PLC_domain"/>
</dbReference>
<dbReference type="CDD" id="cd08616">
    <property type="entry name" value="PI-PLCXD1c"/>
    <property type="match status" value="1"/>
</dbReference>
<dbReference type="Proteomes" id="UP000008143">
    <property type="component" value="Chromosome 2"/>
</dbReference>
<name>F7BFV3_XENTR</name>
<dbReference type="GO" id="GO:0008081">
    <property type="term" value="F:phosphoric diester hydrolase activity"/>
    <property type="evidence" value="ECO:0000318"/>
    <property type="project" value="GO_Central"/>
</dbReference>
<dbReference type="PROSITE" id="PS50007">
    <property type="entry name" value="PIPLC_X_DOMAIN"/>
    <property type="match status" value="1"/>
</dbReference>
<dbReference type="Bgee" id="ENSXETG00000004126">
    <property type="expression patterns" value="Expressed in brain and 3 other cell types or tissues"/>
</dbReference>
<dbReference type="KEGG" id="xtr:100488047"/>
<dbReference type="PANTHER" id="PTHR13593:SF24">
    <property type="entry name" value="PI-PLC X DOMAIN-CONTAINING PROTEIN 1"/>
    <property type="match status" value="1"/>
</dbReference>
<dbReference type="GO" id="GO:0006629">
    <property type="term" value="P:lipid metabolic process"/>
    <property type="evidence" value="ECO:0007669"/>
    <property type="project" value="InterPro"/>
</dbReference>
<dbReference type="InterPro" id="IPR017946">
    <property type="entry name" value="PLC-like_Pdiesterase_TIM-brl"/>
</dbReference>
<feature type="domain" description="Phosphatidylinositol-specific phospholipase C X" evidence="1">
    <location>
        <begin position="25"/>
        <end position="198"/>
    </location>
</feature>
<dbReference type="SMART" id="SM00148">
    <property type="entry name" value="PLCXc"/>
    <property type="match status" value="1"/>
</dbReference>
<dbReference type="PANTHER" id="PTHR13593">
    <property type="match status" value="1"/>
</dbReference>
<organism evidence="2">
    <name type="scientific">Xenopus tropicalis</name>
    <name type="common">Western clawed frog</name>
    <name type="synonym">Silurana tropicalis</name>
    <dbReference type="NCBI Taxonomy" id="8364"/>
    <lineage>
        <taxon>Eukaryota</taxon>
        <taxon>Metazoa</taxon>
        <taxon>Chordata</taxon>
        <taxon>Craniata</taxon>
        <taxon>Vertebrata</taxon>
        <taxon>Euteleostomi</taxon>
        <taxon>Amphibia</taxon>
        <taxon>Batrachia</taxon>
        <taxon>Anura</taxon>
        <taxon>Pipoidea</taxon>
        <taxon>Pipidae</taxon>
        <taxon>Xenopodinae</taxon>
        <taxon>Xenopus</taxon>
        <taxon>Silurana</taxon>
    </lineage>
</organism>
<evidence type="ECO:0000313" key="5">
    <source>
        <dbReference type="Xenbase" id="XB-GENE-961406"/>
    </source>
</evidence>
<dbReference type="OMA" id="GDLWPHI"/>
<dbReference type="CTD" id="55344"/>